<sequence length="188" mass="19748">MIIIVQLLPFLAVVVGTPTLMRGAGNARHQAVRRILLTLFALAAALSVFFPALLTRLANVLGIGRGTDLVLYALIVFFMLYMATSSQRTRQLETRITKLARRIAPDEAPRPEEAAARRDSRAEGGTVPSPQGDGTDRRAGGIVPSARSASVAGPVGGQLPGTAGRKVQPGSGAGRDRGSSRRPERAGG</sequence>
<dbReference type="Proteomes" id="UP000523795">
    <property type="component" value="Unassembled WGS sequence"/>
</dbReference>
<organism evidence="3 4">
    <name type="scientific">Arthrobacter deserti</name>
    <dbReference type="NCBI Taxonomy" id="1742687"/>
    <lineage>
        <taxon>Bacteria</taxon>
        <taxon>Bacillati</taxon>
        <taxon>Actinomycetota</taxon>
        <taxon>Actinomycetes</taxon>
        <taxon>Micrococcales</taxon>
        <taxon>Micrococcaceae</taxon>
        <taxon>Arthrobacter</taxon>
    </lineage>
</organism>
<dbReference type="InterPro" id="IPR019277">
    <property type="entry name" value="DUF2304"/>
</dbReference>
<keyword evidence="4" id="KW-1185">Reference proteome</keyword>
<comment type="caution">
    <text evidence="3">The sequence shown here is derived from an EMBL/GenBank/DDBJ whole genome shotgun (WGS) entry which is preliminary data.</text>
</comment>
<evidence type="ECO:0000256" key="2">
    <source>
        <dbReference type="SAM" id="Phobius"/>
    </source>
</evidence>
<dbReference type="Pfam" id="PF10066">
    <property type="entry name" value="DUF2304"/>
    <property type="match status" value="1"/>
</dbReference>
<accession>A0ABX1JK01</accession>
<keyword evidence="2" id="KW-1133">Transmembrane helix</keyword>
<feature type="transmembrane region" description="Helical" evidence="2">
    <location>
        <begin position="33"/>
        <end position="54"/>
    </location>
</feature>
<keyword evidence="2" id="KW-0812">Transmembrane</keyword>
<feature type="compositionally biased region" description="Basic and acidic residues" evidence="1">
    <location>
        <begin position="174"/>
        <end position="188"/>
    </location>
</feature>
<reference evidence="3 4" key="1">
    <citation type="submission" date="2020-04" db="EMBL/GenBank/DDBJ databases">
        <authorList>
            <person name="Liu S."/>
        </authorList>
    </citation>
    <scope>NUCLEOTIDE SEQUENCE [LARGE SCALE GENOMIC DNA]</scope>
    <source>
        <strain evidence="3 4">CGMCC 1.15091</strain>
    </source>
</reference>
<keyword evidence="2" id="KW-0472">Membrane</keyword>
<evidence type="ECO:0000313" key="3">
    <source>
        <dbReference type="EMBL" id="NKX49458.1"/>
    </source>
</evidence>
<protein>
    <submittedName>
        <fullName evidence="3">DUF2304 domain-containing protein</fullName>
    </submittedName>
</protein>
<evidence type="ECO:0000313" key="4">
    <source>
        <dbReference type="Proteomes" id="UP000523795"/>
    </source>
</evidence>
<name>A0ABX1JK01_9MICC</name>
<proteinExistence type="predicted"/>
<gene>
    <name evidence="3" type="ORF">HER39_02450</name>
</gene>
<feature type="region of interest" description="Disordered" evidence="1">
    <location>
        <begin position="103"/>
        <end position="188"/>
    </location>
</feature>
<feature type="transmembrane region" description="Helical" evidence="2">
    <location>
        <begin position="66"/>
        <end position="84"/>
    </location>
</feature>
<feature type="compositionally biased region" description="Basic and acidic residues" evidence="1">
    <location>
        <begin position="103"/>
        <end position="122"/>
    </location>
</feature>
<evidence type="ECO:0000256" key="1">
    <source>
        <dbReference type="SAM" id="MobiDB-lite"/>
    </source>
</evidence>
<dbReference type="EMBL" id="JAAZSR010000018">
    <property type="protein sequence ID" value="NKX49458.1"/>
    <property type="molecule type" value="Genomic_DNA"/>
</dbReference>